<evidence type="ECO:0000256" key="7">
    <source>
        <dbReference type="RuleBase" id="RU366025"/>
    </source>
</evidence>
<dbReference type="GO" id="GO:0030330">
    <property type="term" value="P:DNA damage response, signal transduction by p53 class mediator"/>
    <property type="evidence" value="ECO:0007669"/>
    <property type="project" value="TreeGrafter"/>
</dbReference>
<dbReference type="SUPFAM" id="SSF54001">
    <property type="entry name" value="Cysteine proteinases"/>
    <property type="match status" value="1"/>
</dbReference>
<dbReference type="GO" id="GO:0005829">
    <property type="term" value="C:cytosol"/>
    <property type="evidence" value="ECO:0007669"/>
    <property type="project" value="TreeGrafter"/>
</dbReference>
<dbReference type="GO" id="GO:0010506">
    <property type="term" value="P:regulation of autophagy"/>
    <property type="evidence" value="ECO:0007669"/>
    <property type="project" value="TreeGrafter"/>
</dbReference>
<evidence type="ECO:0000256" key="6">
    <source>
        <dbReference type="ARBA" id="ARBA00022807"/>
    </source>
</evidence>
<dbReference type="EC" id="3.4.19.12" evidence="7"/>
<dbReference type="CDD" id="cd02257">
    <property type="entry name" value="Peptidase_C19"/>
    <property type="match status" value="1"/>
</dbReference>
<dbReference type="VEuPathDB" id="VectorBase:LDEU002871"/>
<reference evidence="9 10" key="1">
    <citation type="journal article" date="2018" name="Gigascience">
        <title>Genomes of trombidid mites reveal novel predicted allergens and laterally-transferred genes associated with secondary metabolism.</title>
        <authorList>
            <person name="Dong X."/>
            <person name="Chaisiri K."/>
            <person name="Xia D."/>
            <person name="Armstrong S.D."/>
            <person name="Fang Y."/>
            <person name="Donnelly M.J."/>
            <person name="Kadowaki T."/>
            <person name="McGarry J.W."/>
            <person name="Darby A.C."/>
            <person name="Makepeace B.L."/>
        </authorList>
    </citation>
    <scope>NUCLEOTIDE SEQUENCE [LARGE SCALE GENOMIC DNA]</scope>
    <source>
        <strain evidence="9">UoL-UT</strain>
    </source>
</reference>
<comment type="catalytic activity">
    <reaction evidence="1 7">
        <text>Thiol-dependent hydrolysis of ester, thioester, amide, peptide and isopeptide bonds formed by the C-terminal Gly of ubiquitin (a 76-residue protein attached to proteins as an intracellular targeting signal).</text>
        <dbReference type="EC" id="3.4.19.12"/>
    </reaction>
</comment>
<evidence type="ECO:0000313" key="10">
    <source>
        <dbReference type="Proteomes" id="UP000288716"/>
    </source>
</evidence>
<evidence type="ECO:0000313" key="9">
    <source>
        <dbReference type="EMBL" id="RWS29170.1"/>
    </source>
</evidence>
<name>A0A443SNR0_9ACAR</name>
<dbReference type="InterPro" id="IPR038765">
    <property type="entry name" value="Papain-like_cys_pep_sf"/>
</dbReference>
<evidence type="ECO:0000259" key="8">
    <source>
        <dbReference type="PROSITE" id="PS50235"/>
    </source>
</evidence>
<dbReference type="GO" id="GO:0004843">
    <property type="term" value="F:cysteine-type deubiquitinase activity"/>
    <property type="evidence" value="ECO:0007669"/>
    <property type="project" value="UniProtKB-UniRule"/>
</dbReference>
<dbReference type="PANTHER" id="PTHR24006:SF687">
    <property type="entry name" value="UBIQUITIN CARBOXYL-TERMINAL HYDROLASE 10"/>
    <property type="match status" value="1"/>
</dbReference>
<proteinExistence type="inferred from homology"/>
<keyword evidence="10" id="KW-1185">Reference proteome</keyword>
<dbReference type="OrthoDB" id="429671at2759"/>
<evidence type="ECO:0000256" key="3">
    <source>
        <dbReference type="ARBA" id="ARBA00022670"/>
    </source>
</evidence>
<dbReference type="Pfam" id="PF00443">
    <property type="entry name" value="UCH"/>
    <property type="match status" value="1"/>
</dbReference>
<dbReference type="PANTHER" id="PTHR24006">
    <property type="entry name" value="UBIQUITIN CARBOXYL-TERMINAL HYDROLASE"/>
    <property type="match status" value="1"/>
</dbReference>
<dbReference type="PROSITE" id="PS50235">
    <property type="entry name" value="USP_3"/>
    <property type="match status" value="1"/>
</dbReference>
<dbReference type="PROSITE" id="PS00973">
    <property type="entry name" value="USP_2"/>
    <property type="match status" value="1"/>
</dbReference>
<dbReference type="STRING" id="299467.A0A443SNR0"/>
<keyword evidence="6 7" id="KW-0788">Thiol protease</keyword>
<dbReference type="Proteomes" id="UP000288716">
    <property type="component" value="Unassembled WGS sequence"/>
</dbReference>
<dbReference type="InterPro" id="IPR001394">
    <property type="entry name" value="Peptidase_C19_UCH"/>
</dbReference>
<evidence type="ECO:0000256" key="2">
    <source>
        <dbReference type="ARBA" id="ARBA00005427"/>
    </source>
</evidence>
<keyword evidence="3 7" id="KW-0645">Protease</keyword>
<comment type="caution">
    <text evidence="9">The sequence shown here is derived from an EMBL/GenBank/DDBJ whole genome shotgun (WGS) entry which is preliminary data.</text>
</comment>
<dbReference type="GO" id="GO:0005634">
    <property type="term" value="C:nucleus"/>
    <property type="evidence" value="ECO:0007669"/>
    <property type="project" value="TreeGrafter"/>
</dbReference>
<dbReference type="PROSITE" id="PS00972">
    <property type="entry name" value="USP_1"/>
    <property type="match status" value="1"/>
</dbReference>
<protein>
    <recommendedName>
        <fullName evidence="7">Ubiquitin carboxyl-terminal hydrolase</fullName>
        <ecNumber evidence="7">3.4.19.12</ecNumber>
    </recommendedName>
</protein>
<keyword evidence="4 7" id="KW-0833">Ubl conjugation pathway</keyword>
<organism evidence="9 10">
    <name type="scientific">Leptotrombidium deliense</name>
    <dbReference type="NCBI Taxonomy" id="299467"/>
    <lineage>
        <taxon>Eukaryota</taxon>
        <taxon>Metazoa</taxon>
        <taxon>Ecdysozoa</taxon>
        <taxon>Arthropoda</taxon>
        <taxon>Chelicerata</taxon>
        <taxon>Arachnida</taxon>
        <taxon>Acari</taxon>
        <taxon>Acariformes</taxon>
        <taxon>Trombidiformes</taxon>
        <taxon>Prostigmata</taxon>
        <taxon>Anystina</taxon>
        <taxon>Parasitengona</taxon>
        <taxon>Trombiculoidea</taxon>
        <taxon>Trombiculidae</taxon>
        <taxon>Leptotrombidium</taxon>
    </lineage>
</organism>
<feature type="domain" description="USP" evidence="8">
    <location>
        <begin position="484"/>
        <end position="862"/>
    </location>
</feature>
<dbReference type="InterPro" id="IPR018200">
    <property type="entry name" value="USP_CS"/>
</dbReference>
<evidence type="ECO:0000256" key="1">
    <source>
        <dbReference type="ARBA" id="ARBA00000707"/>
    </source>
</evidence>
<comment type="similarity">
    <text evidence="2">Belongs to the peptidase C19 family. USP10 subfamily.</text>
</comment>
<dbReference type="InterPro" id="IPR050164">
    <property type="entry name" value="Peptidase_C19"/>
</dbReference>
<accession>A0A443SNR0</accession>
<evidence type="ECO:0000256" key="5">
    <source>
        <dbReference type="ARBA" id="ARBA00022801"/>
    </source>
</evidence>
<dbReference type="AlphaFoldDB" id="A0A443SNR0"/>
<dbReference type="InterPro" id="IPR028889">
    <property type="entry name" value="USP"/>
</dbReference>
<dbReference type="GO" id="GO:0016579">
    <property type="term" value="P:protein deubiquitination"/>
    <property type="evidence" value="ECO:0007669"/>
    <property type="project" value="InterPro"/>
</dbReference>
<dbReference type="GO" id="GO:0006508">
    <property type="term" value="P:proteolysis"/>
    <property type="evidence" value="ECO:0007669"/>
    <property type="project" value="UniProtKB-KW"/>
</dbReference>
<keyword evidence="5 7" id="KW-0378">Hydrolase</keyword>
<gene>
    <name evidence="9" type="ORF">B4U80_07836</name>
</gene>
<dbReference type="EMBL" id="NCKV01001038">
    <property type="protein sequence ID" value="RWS29170.1"/>
    <property type="molecule type" value="Genomic_DNA"/>
</dbReference>
<sequence>MSFLDLRNATEKERKEIEEILTRRSDGVELPFEFGEPVDNYTYVSDPVSDDSDRSRDECKNFEEDITTQQMSIMSSGHPGYLPAFIGNQSSETMFDPKRQPIITQESFKGHYYPTAFAPQMAISSKPTPDSIKVPFYSSPPHFAPVITSISHVSPSVGSSAAAISPSGIAVVTSTANSIVEDSDGRVPVTGNSYPMQAAFPHPYTANPYIPSHGATLPMPAHMYPVYFPVQLAPQFYAPLPQPMTQNHAPRHQTVNRTVSVAQNGSVTGPVDQAVINGGPANEVNETKSVEVKCEDQSVESKSESAVNSEKSESLLKCIVEYPKSDGEITAVETHSCETGVVSTEKDEDVNCSVNERNEDISFGDLSDKGCESINSSTVSLASSKDTVTVTSGTRSWADLFKGHDAANIYNTTSLVLPSQINSQPSQNDSFPGDNTSLATVADSNCKLLDAQNIALNEDSLVHKLGKKLREINLKHSLPFLIPRGFVNRGNWCYINATLQALLYCPPFYNLMREIGEVSGICREKSCTPIIDSFAKFFANFLPSEPMMKKAKSGSFSSEDLPTADPFEPKCIYDVLGVIKSECLKGKQEDAEEFLSSVLNGLHDEMVMLFRYVDSKDEVIKSNGHSNDECDSENDTKINCDDDSSLWREVGPRHKALPMRSTNVVATPISDIFGGSILSVRTAGKDVCGNRQPFFTLQLDIQSEKIKSIEDALKMFTSSESLQGYTCPKTKQNVDASYQSFLNQLPPILILHLKLFGYDKDGGSRKLLKKIEYPIDFEFPRECIHHDRSADKNKYSKSYKLLAVVHHDGHESIKGHYITDIFHIGSSLWLRCDDNTIKPISTQQMLNPQPPRVPYLLFYRRCDTLRGHNQPQRGLTMH</sequence>
<dbReference type="Gene3D" id="3.90.70.10">
    <property type="entry name" value="Cysteine proteinases"/>
    <property type="match status" value="1"/>
</dbReference>
<evidence type="ECO:0000256" key="4">
    <source>
        <dbReference type="ARBA" id="ARBA00022786"/>
    </source>
</evidence>